<gene>
    <name evidence="2" type="ORF">FRACA_680022</name>
</gene>
<sequence length="105" mass="11614">MLRIVRLRSDRAVSSWMDQTHGETPGPAMTSTIEESAGMTSSARWPYQRGDSRFEPATVMAVGLHLSQIDEADELLTNDPLALLIGMVLDQRVSDSWSGWGDPRP</sequence>
<evidence type="ECO:0000313" key="2">
    <source>
        <dbReference type="EMBL" id="SNQ51348.1"/>
    </source>
</evidence>
<evidence type="ECO:0000256" key="1">
    <source>
        <dbReference type="SAM" id="MobiDB-lite"/>
    </source>
</evidence>
<keyword evidence="3" id="KW-1185">Reference proteome</keyword>
<organism evidence="2 3">
    <name type="scientific">Frankia canadensis</name>
    <dbReference type="NCBI Taxonomy" id="1836972"/>
    <lineage>
        <taxon>Bacteria</taxon>
        <taxon>Bacillati</taxon>
        <taxon>Actinomycetota</taxon>
        <taxon>Actinomycetes</taxon>
        <taxon>Frankiales</taxon>
        <taxon>Frankiaceae</taxon>
        <taxon>Frankia</taxon>
    </lineage>
</organism>
<dbReference type="Proteomes" id="UP000234331">
    <property type="component" value="Unassembled WGS sequence"/>
</dbReference>
<accession>A0A2I2L0C2</accession>
<dbReference type="OrthoDB" id="3218427at2"/>
<feature type="compositionally biased region" description="Polar residues" evidence="1">
    <location>
        <begin position="29"/>
        <end position="43"/>
    </location>
</feature>
<name>A0A2I2L0C2_9ACTN</name>
<feature type="region of interest" description="Disordered" evidence="1">
    <location>
        <begin position="17"/>
        <end position="44"/>
    </location>
</feature>
<dbReference type="AlphaFoldDB" id="A0A2I2L0C2"/>
<evidence type="ECO:0000313" key="3">
    <source>
        <dbReference type="Proteomes" id="UP000234331"/>
    </source>
</evidence>
<reference evidence="2 3" key="1">
    <citation type="submission" date="2017-06" db="EMBL/GenBank/DDBJ databases">
        <authorList>
            <person name="Kim H.J."/>
            <person name="Triplett B.A."/>
        </authorList>
    </citation>
    <scope>NUCLEOTIDE SEQUENCE [LARGE SCALE GENOMIC DNA]</scope>
    <source>
        <strain evidence="2">FRACA_ARgP5</strain>
    </source>
</reference>
<proteinExistence type="predicted"/>
<dbReference type="EMBL" id="FZMO01000534">
    <property type="protein sequence ID" value="SNQ51348.1"/>
    <property type="molecule type" value="Genomic_DNA"/>
</dbReference>
<protein>
    <submittedName>
        <fullName evidence="2">Uncharacterized protein</fullName>
    </submittedName>
</protein>